<proteinExistence type="predicted"/>
<sequence length="111" mass="12569">MKLTKLKSVVNQVIRTSASVNGKYTLDPFEHYTPEIEIEVDLITGKLTPDMEGDDVEKFYTSISKWFCEVLSKEGIPIEIIDKAIIKISPQGKTCIIQAQGREFKATINYK</sequence>
<reference evidence="1" key="1">
    <citation type="journal article" date="2015" name="Nature">
        <title>Complex archaea that bridge the gap between prokaryotes and eukaryotes.</title>
        <authorList>
            <person name="Spang A."/>
            <person name="Saw J.H."/>
            <person name="Jorgensen S.L."/>
            <person name="Zaremba-Niedzwiedzka K."/>
            <person name="Martijn J."/>
            <person name="Lind A.E."/>
            <person name="van Eijk R."/>
            <person name="Schleper C."/>
            <person name="Guy L."/>
            <person name="Ettema T.J."/>
        </authorList>
    </citation>
    <scope>NUCLEOTIDE SEQUENCE</scope>
</reference>
<gene>
    <name evidence="1" type="ORF">LCGC14_1729560</name>
</gene>
<name>A0A0F9JQK6_9ZZZZ</name>
<comment type="caution">
    <text evidence="1">The sequence shown here is derived from an EMBL/GenBank/DDBJ whole genome shotgun (WGS) entry which is preliminary data.</text>
</comment>
<dbReference type="AlphaFoldDB" id="A0A0F9JQK6"/>
<accession>A0A0F9JQK6</accession>
<dbReference type="EMBL" id="LAZR01015679">
    <property type="protein sequence ID" value="KKM07871.1"/>
    <property type="molecule type" value="Genomic_DNA"/>
</dbReference>
<organism evidence="1">
    <name type="scientific">marine sediment metagenome</name>
    <dbReference type="NCBI Taxonomy" id="412755"/>
    <lineage>
        <taxon>unclassified sequences</taxon>
        <taxon>metagenomes</taxon>
        <taxon>ecological metagenomes</taxon>
    </lineage>
</organism>
<evidence type="ECO:0000313" key="1">
    <source>
        <dbReference type="EMBL" id="KKM07871.1"/>
    </source>
</evidence>
<protein>
    <submittedName>
        <fullName evidence="1">Uncharacterized protein</fullName>
    </submittedName>
</protein>